<proteinExistence type="predicted"/>
<protein>
    <submittedName>
        <fullName evidence="2">DUF2975 domain-containing protein</fullName>
    </submittedName>
</protein>
<name>A0ABR7K3M3_9FIRM</name>
<dbReference type="RefSeq" id="WP_187005910.1">
    <property type="nucleotide sequence ID" value="NZ_JACRWD010000001.1"/>
</dbReference>
<evidence type="ECO:0000313" key="2">
    <source>
        <dbReference type="EMBL" id="MBC6003699.1"/>
    </source>
</evidence>
<evidence type="ECO:0000256" key="1">
    <source>
        <dbReference type="SAM" id="Phobius"/>
    </source>
</evidence>
<gene>
    <name evidence="2" type="ORF">H8891_07785</name>
</gene>
<accession>A0ABR7K3M3</accession>
<comment type="caution">
    <text evidence="2">The sequence shown here is derived from an EMBL/GenBank/DDBJ whole genome shotgun (WGS) entry which is preliminary data.</text>
</comment>
<organism evidence="2 3">
    <name type="scientific">Paeniclostridium hominis</name>
    <dbReference type="NCBI Taxonomy" id="2764329"/>
    <lineage>
        <taxon>Bacteria</taxon>
        <taxon>Bacillati</taxon>
        <taxon>Bacillota</taxon>
        <taxon>Clostridia</taxon>
        <taxon>Peptostreptococcales</taxon>
        <taxon>Peptostreptococcaceae</taxon>
        <taxon>Paeniclostridium</taxon>
    </lineage>
</organism>
<dbReference type="EMBL" id="JACRWD010000001">
    <property type="protein sequence ID" value="MBC6003699.1"/>
    <property type="molecule type" value="Genomic_DNA"/>
</dbReference>
<feature type="transmembrane region" description="Helical" evidence="1">
    <location>
        <begin position="48"/>
        <end position="69"/>
    </location>
</feature>
<dbReference type="InterPro" id="IPR021354">
    <property type="entry name" value="DUF2975"/>
</dbReference>
<evidence type="ECO:0000313" key="3">
    <source>
        <dbReference type="Proteomes" id="UP000611796"/>
    </source>
</evidence>
<dbReference type="Proteomes" id="UP000611796">
    <property type="component" value="Unassembled WGS sequence"/>
</dbReference>
<dbReference type="Pfam" id="PF11188">
    <property type="entry name" value="DUF2975"/>
    <property type="match status" value="1"/>
</dbReference>
<keyword evidence="3" id="KW-1185">Reference proteome</keyword>
<keyword evidence="1" id="KW-0472">Membrane</keyword>
<sequence>MNKSLNSKILNSIVLVGIILTFIVLLFIPLGLTAIFKSSLGIVGSNMPMVISIGIYICAIPYVIALFNLKKLCKLIDKKEPFSKNIPKYLKTISICAFSEIFIFNIVQIGLYYFFGIYLYALTIIPSVVVSFISLAIGFLSLVLGKLFVMAIEIKDENDKTI</sequence>
<feature type="transmembrane region" description="Helical" evidence="1">
    <location>
        <begin position="12"/>
        <end position="36"/>
    </location>
</feature>
<feature type="transmembrane region" description="Helical" evidence="1">
    <location>
        <begin position="117"/>
        <end position="145"/>
    </location>
</feature>
<reference evidence="2 3" key="1">
    <citation type="submission" date="2020-08" db="EMBL/GenBank/DDBJ databases">
        <authorList>
            <person name="Liu C."/>
            <person name="Sun Q."/>
        </authorList>
    </citation>
    <scope>NUCLEOTIDE SEQUENCE [LARGE SCALE GENOMIC DNA]</scope>
    <source>
        <strain evidence="2 3">NSJ-45</strain>
    </source>
</reference>
<keyword evidence="1" id="KW-0812">Transmembrane</keyword>
<keyword evidence="1" id="KW-1133">Transmembrane helix</keyword>